<comment type="caution">
    <text evidence="1">The sequence shown here is derived from an EMBL/GenBank/DDBJ whole genome shotgun (WGS) entry which is preliminary data.</text>
</comment>
<evidence type="ECO:0000313" key="2">
    <source>
        <dbReference type="Proteomes" id="UP000237105"/>
    </source>
</evidence>
<reference evidence="2" key="1">
    <citation type="submission" date="2016-06" db="EMBL/GenBank/DDBJ databases">
        <title>Parallel loss of symbiosis genes in relatives of nitrogen-fixing non-legume Parasponia.</title>
        <authorList>
            <person name="Van Velzen R."/>
            <person name="Holmer R."/>
            <person name="Bu F."/>
            <person name="Rutten L."/>
            <person name="Van Zeijl A."/>
            <person name="Liu W."/>
            <person name="Santuari L."/>
            <person name="Cao Q."/>
            <person name="Sharma T."/>
            <person name="Shen D."/>
            <person name="Roswanjaya Y."/>
            <person name="Wardhani T."/>
            <person name="Kalhor M.S."/>
            <person name="Jansen J."/>
            <person name="Van den Hoogen J."/>
            <person name="Gungor B."/>
            <person name="Hartog M."/>
            <person name="Hontelez J."/>
            <person name="Verver J."/>
            <person name="Yang W.-C."/>
            <person name="Schijlen E."/>
            <person name="Repin R."/>
            <person name="Schilthuizen M."/>
            <person name="Schranz E."/>
            <person name="Heidstra R."/>
            <person name="Miyata K."/>
            <person name="Fedorova E."/>
            <person name="Kohlen W."/>
            <person name="Bisseling T."/>
            <person name="Smit S."/>
            <person name="Geurts R."/>
        </authorList>
    </citation>
    <scope>NUCLEOTIDE SEQUENCE [LARGE SCALE GENOMIC DNA]</scope>
    <source>
        <strain evidence="2">cv. WU1-14</strain>
    </source>
</reference>
<feature type="non-terminal residue" evidence="1">
    <location>
        <position position="1"/>
    </location>
</feature>
<protein>
    <submittedName>
        <fullName evidence="1">Uncharacterized protein</fullName>
    </submittedName>
</protein>
<name>A0A2P5E0N1_PARAD</name>
<gene>
    <name evidence="1" type="ORF">PanWU01x14_015940</name>
</gene>
<dbReference type="AlphaFoldDB" id="A0A2P5E0N1"/>
<dbReference type="Proteomes" id="UP000237105">
    <property type="component" value="Unassembled WGS sequence"/>
</dbReference>
<dbReference type="EMBL" id="JXTB01000006">
    <property type="protein sequence ID" value="PON79093.1"/>
    <property type="molecule type" value="Genomic_DNA"/>
</dbReference>
<sequence>GLHSRLRRKRHKSSCQKRRDCEVRRSFSFELASAKPDLVDMLNRKRFWVIPILLRGIPL</sequence>
<evidence type="ECO:0000313" key="1">
    <source>
        <dbReference type="EMBL" id="PON79093.1"/>
    </source>
</evidence>
<organism evidence="1 2">
    <name type="scientific">Parasponia andersonii</name>
    <name type="common">Sponia andersonii</name>
    <dbReference type="NCBI Taxonomy" id="3476"/>
    <lineage>
        <taxon>Eukaryota</taxon>
        <taxon>Viridiplantae</taxon>
        <taxon>Streptophyta</taxon>
        <taxon>Embryophyta</taxon>
        <taxon>Tracheophyta</taxon>
        <taxon>Spermatophyta</taxon>
        <taxon>Magnoliopsida</taxon>
        <taxon>eudicotyledons</taxon>
        <taxon>Gunneridae</taxon>
        <taxon>Pentapetalae</taxon>
        <taxon>rosids</taxon>
        <taxon>fabids</taxon>
        <taxon>Rosales</taxon>
        <taxon>Cannabaceae</taxon>
        <taxon>Parasponia</taxon>
    </lineage>
</organism>
<dbReference type="OrthoDB" id="10448302at2759"/>
<accession>A0A2P5E0N1</accession>
<proteinExistence type="predicted"/>
<keyword evidence="2" id="KW-1185">Reference proteome</keyword>